<evidence type="ECO:0000313" key="1">
    <source>
        <dbReference type="EMBL" id="VEN51248.1"/>
    </source>
</evidence>
<keyword evidence="2" id="KW-1185">Reference proteome</keyword>
<protein>
    <submittedName>
        <fullName evidence="1">Uncharacterized protein</fullName>
    </submittedName>
</protein>
<name>A0A653CTN3_CALMS</name>
<dbReference type="EMBL" id="CAACVG010008852">
    <property type="protein sequence ID" value="VEN51248.1"/>
    <property type="molecule type" value="Genomic_DNA"/>
</dbReference>
<evidence type="ECO:0000313" key="2">
    <source>
        <dbReference type="Proteomes" id="UP000410492"/>
    </source>
</evidence>
<dbReference type="AlphaFoldDB" id="A0A653CTN3"/>
<sequence length="97" mass="11250">MLLDFSKNSNLTVSVIFNSWTIHLCILDFKYQYSFVKWRYSLIAASQEGLVALLNVLEQHGAEYGLGINYNKTKVIIVDREHDNHREIKSIGRCEVM</sequence>
<organism evidence="1 2">
    <name type="scientific">Callosobruchus maculatus</name>
    <name type="common">Southern cowpea weevil</name>
    <name type="synonym">Pulse bruchid</name>
    <dbReference type="NCBI Taxonomy" id="64391"/>
    <lineage>
        <taxon>Eukaryota</taxon>
        <taxon>Metazoa</taxon>
        <taxon>Ecdysozoa</taxon>
        <taxon>Arthropoda</taxon>
        <taxon>Hexapoda</taxon>
        <taxon>Insecta</taxon>
        <taxon>Pterygota</taxon>
        <taxon>Neoptera</taxon>
        <taxon>Endopterygota</taxon>
        <taxon>Coleoptera</taxon>
        <taxon>Polyphaga</taxon>
        <taxon>Cucujiformia</taxon>
        <taxon>Chrysomeloidea</taxon>
        <taxon>Chrysomelidae</taxon>
        <taxon>Bruchinae</taxon>
        <taxon>Bruchini</taxon>
        <taxon>Callosobruchus</taxon>
    </lineage>
</organism>
<accession>A0A653CTN3</accession>
<proteinExistence type="predicted"/>
<dbReference type="Proteomes" id="UP000410492">
    <property type="component" value="Unassembled WGS sequence"/>
</dbReference>
<reference evidence="1 2" key="1">
    <citation type="submission" date="2019-01" db="EMBL/GenBank/DDBJ databases">
        <authorList>
            <person name="Sayadi A."/>
        </authorList>
    </citation>
    <scope>NUCLEOTIDE SEQUENCE [LARGE SCALE GENOMIC DNA]</scope>
</reference>
<dbReference type="OrthoDB" id="425681at2759"/>
<gene>
    <name evidence="1" type="ORF">CALMAC_LOCUS11777</name>
</gene>